<feature type="domain" description="4Fe-4S ferredoxin-type" evidence="6">
    <location>
        <begin position="226"/>
        <end position="255"/>
    </location>
</feature>
<dbReference type="GO" id="GO:0005524">
    <property type="term" value="F:ATP binding"/>
    <property type="evidence" value="ECO:0007669"/>
    <property type="project" value="UniProtKB-KW"/>
</dbReference>
<dbReference type="Proteomes" id="UP000285883">
    <property type="component" value="Unassembled WGS sequence"/>
</dbReference>
<dbReference type="EMBL" id="MBDN02000116">
    <property type="protein sequence ID" value="RLN80228.1"/>
    <property type="molecule type" value="Genomic_DNA"/>
</dbReference>
<dbReference type="InterPro" id="IPR023442">
    <property type="entry name" value="Ribosomal_eL24_CS"/>
</dbReference>
<dbReference type="GO" id="GO:0006412">
    <property type="term" value="P:translation"/>
    <property type="evidence" value="ECO:0007669"/>
    <property type="project" value="UniProtKB-ARBA"/>
</dbReference>
<dbReference type="SUPFAM" id="SSF57716">
    <property type="entry name" value="Glucocorticoid receptor-like (DNA-binding domain)"/>
    <property type="match status" value="1"/>
</dbReference>
<evidence type="ECO:0000256" key="3">
    <source>
        <dbReference type="ARBA" id="ARBA00022840"/>
    </source>
</evidence>
<dbReference type="PROSITE" id="PS01073">
    <property type="entry name" value="RIBOSOMAL_L24E"/>
    <property type="match status" value="1"/>
</dbReference>
<evidence type="ECO:0000256" key="1">
    <source>
        <dbReference type="ARBA" id="ARBA00005647"/>
    </source>
</evidence>
<dbReference type="SMART" id="SM00382">
    <property type="entry name" value="AAA"/>
    <property type="match status" value="2"/>
</dbReference>
<dbReference type="InterPro" id="IPR013283">
    <property type="entry name" value="RLI1"/>
</dbReference>
<dbReference type="SUPFAM" id="SSF54862">
    <property type="entry name" value="4Fe-4S ferredoxins"/>
    <property type="match status" value="1"/>
</dbReference>
<dbReference type="AlphaFoldDB" id="A0A3R7HIW4"/>
<evidence type="ECO:0008006" key="13">
    <source>
        <dbReference type="Google" id="ProtNLM"/>
    </source>
</evidence>
<dbReference type="EMBL" id="JPWV03000210">
    <property type="protein sequence ID" value="KAG2521153.1"/>
    <property type="molecule type" value="Genomic_DNA"/>
</dbReference>
<evidence type="ECO:0000313" key="8">
    <source>
        <dbReference type="EMBL" id="KAG2522336.1"/>
    </source>
</evidence>
<evidence type="ECO:0000313" key="7">
    <source>
        <dbReference type="EMBL" id="KAG2521153.1"/>
    </source>
</evidence>
<dbReference type="GO" id="GO:0005737">
    <property type="term" value="C:cytoplasm"/>
    <property type="evidence" value="ECO:0007669"/>
    <property type="project" value="UniProtKB-ARBA"/>
</dbReference>
<dbReference type="InterPro" id="IPR007209">
    <property type="entry name" value="RNaseL-inhib-like_metal-bd_dom"/>
</dbReference>
<dbReference type="PROSITE" id="PS00211">
    <property type="entry name" value="ABC_TRANSPORTER_1"/>
    <property type="match status" value="2"/>
</dbReference>
<dbReference type="SMART" id="SM00746">
    <property type="entry name" value="TRASH"/>
    <property type="match status" value="1"/>
</dbReference>
<dbReference type="GO" id="GO:0016887">
    <property type="term" value="F:ATP hydrolysis activity"/>
    <property type="evidence" value="ECO:0007669"/>
    <property type="project" value="InterPro"/>
</dbReference>
<dbReference type="InterPro" id="IPR003439">
    <property type="entry name" value="ABC_transporter-like_ATP-bd"/>
</dbReference>
<dbReference type="Proteomes" id="UP000285624">
    <property type="component" value="Unassembled WGS sequence"/>
</dbReference>
<evidence type="ECO:0000259" key="6">
    <source>
        <dbReference type="PROSITE" id="PS51379"/>
    </source>
</evidence>
<dbReference type="FunFam" id="2.30.170.20:FF:000001">
    <property type="entry name" value="probable ribosome biogenesis protein RLP24"/>
    <property type="match status" value="1"/>
</dbReference>
<comment type="similarity">
    <text evidence="1">Belongs to the eukaryotic ribosomal protein eL24 family.</text>
</comment>
<dbReference type="InterPro" id="IPR011017">
    <property type="entry name" value="TRASH_dom"/>
</dbReference>
<dbReference type="Proteomes" id="UP000785171">
    <property type="component" value="Unassembled WGS sequence"/>
</dbReference>
<evidence type="ECO:0000313" key="10">
    <source>
        <dbReference type="EMBL" id="RLN80228.1"/>
    </source>
</evidence>
<dbReference type="InterPro" id="IPR000988">
    <property type="entry name" value="Ribosomal_eL24-rel_N"/>
</dbReference>
<dbReference type="InterPro" id="IPR038630">
    <property type="entry name" value="L24e/L24_sf"/>
</dbReference>
<dbReference type="PROSITE" id="PS51379">
    <property type="entry name" value="4FE4S_FER_2"/>
    <property type="match status" value="1"/>
</dbReference>
<keyword evidence="11" id="KW-1185">Reference proteome</keyword>
<evidence type="ECO:0000313" key="12">
    <source>
        <dbReference type="Proteomes" id="UP000285883"/>
    </source>
</evidence>
<evidence type="ECO:0000313" key="11">
    <source>
        <dbReference type="Proteomes" id="UP000285624"/>
    </source>
</evidence>
<dbReference type="PROSITE" id="PS50893">
    <property type="entry name" value="ABC_TRANSPORTER_2"/>
    <property type="match status" value="2"/>
</dbReference>
<dbReference type="InterPro" id="IPR027417">
    <property type="entry name" value="P-loop_NTPase"/>
</dbReference>
<accession>A0A3R7HIW4</accession>
<dbReference type="PROSITE" id="PS00198">
    <property type="entry name" value="4FE4S_FER_1"/>
    <property type="match status" value="1"/>
</dbReference>
<feature type="region of interest" description="Disordered" evidence="4">
    <location>
        <begin position="152"/>
        <end position="173"/>
    </location>
</feature>
<dbReference type="Pfam" id="PF00005">
    <property type="entry name" value="ABC_tran"/>
    <property type="match status" value="2"/>
</dbReference>
<dbReference type="InterPro" id="IPR003593">
    <property type="entry name" value="AAA+_ATPase"/>
</dbReference>
<evidence type="ECO:0000259" key="5">
    <source>
        <dbReference type="PROSITE" id="PS50893"/>
    </source>
</evidence>
<dbReference type="CDD" id="cd00472">
    <property type="entry name" value="Ribosomal_L24e_L24"/>
    <property type="match status" value="1"/>
</dbReference>
<dbReference type="Gene3D" id="2.30.170.20">
    <property type="entry name" value="Ribosomal protein L24e"/>
    <property type="match status" value="1"/>
</dbReference>
<keyword evidence="2" id="KW-0547">Nucleotide-binding</keyword>
<dbReference type="Pfam" id="PF00037">
    <property type="entry name" value="Fer4"/>
    <property type="match status" value="1"/>
</dbReference>
<dbReference type="FunFam" id="3.40.50.300:FF:000152">
    <property type="entry name" value="ATP-binding cassette, sub-family E, member 1"/>
    <property type="match status" value="1"/>
</dbReference>
<dbReference type="InterPro" id="IPR034348">
    <property type="entry name" value="RLI_dom_1"/>
</dbReference>
<dbReference type="EMBL" id="MAYM02000198">
    <property type="protein sequence ID" value="RLN45232.1"/>
    <property type="molecule type" value="Genomic_DNA"/>
</dbReference>
<dbReference type="InterPro" id="IPR017871">
    <property type="entry name" value="ABC_transporter-like_CS"/>
</dbReference>
<dbReference type="InterPro" id="IPR017896">
    <property type="entry name" value="4Fe4S_Fe-S-bd"/>
</dbReference>
<dbReference type="SUPFAM" id="SSF52540">
    <property type="entry name" value="P-loop containing nucleoside triphosphate hydrolases"/>
    <property type="match status" value="2"/>
</dbReference>
<reference evidence="7" key="1">
    <citation type="journal article" date="2015" name="Genom Data">
        <title>Genome sequences of six Phytophthora species associated with forests in New Zealand.</title>
        <authorList>
            <person name="Studholme D.J."/>
            <person name="McDougal R.L."/>
            <person name="Sambles C."/>
            <person name="Hansen E."/>
            <person name="Hardy G."/>
            <person name="Grant M."/>
            <person name="Ganley R.J."/>
            <person name="Williams N.M."/>
        </authorList>
    </citation>
    <scope>NUCLEOTIDE SEQUENCE</scope>
    <source>
        <strain evidence="7">NZFS 2646</strain>
        <strain evidence="8">NZFS 3630</strain>
    </source>
</reference>
<dbReference type="Gene3D" id="3.40.50.300">
    <property type="entry name" value="P-loop containing nucleotide triphosphate hydrolases"/>
    <property type="match status" value="2"/>
</dbReference>
<comment type="caution">
    <text evidence="10">The sequence shown here is derived from an EMBL/GenBank/DDBJ whole genome shotgun (WGS) entry which is preliminary data.</text>
</comment>
<dbReference type="InterPro" id="IPR017900">
    <property type="entry name" value="4Fe4S_Fe_S_CS"/>
</dbReference>
<dbReference type="Pfam" id="PF01246">
    <property type="entry name" value="Ribosomal_L24e"/>
    <property type="match status" value="1"/>
</dbReference>
<organism evidence="10 11">
    <name type="scientific">Phytophthora kernoviae</name>
    <dbReference type="NCBI Taxonomy" id="325452"/>
    <lineage>
        <taxon>Eukaryota</taxon>
        <taxon>Sar</taxon>
        <taxon>Stramenopiles</taxon>
        <taxon>Oomycota</taxon>
        <taxon>Peronosporomycetes</taxon>
        <taxon>Peronosporales</taxon>
        <taxon>Peronosporaceae</taxon>
        <taxon>Phytophthora</taxon>
    </lineage>
</organism>
<feature type="domain" description="ABC transporter" evidence="5">
    <location>
        <begin position="533"/>
        <end position="769"/>
    </location>
</feature>
<reference evidence="7" key="3">
    <citation type="submission" date="2020-06" db="EMBL/GenBank/DDBJ databases">
        <authorList>
            <person name="Studholme D.J."/>
        </authorList>
    </citation>
    <scope>NUCLEOTIDE SEQUENCE</scope>
    <source>
        <strain evidence="7">NZFS 2646</strain>
        <strain evidence="8">NZFS 3630</strain>
    </source>
</reference>
<gene>
    <name evidence="9" type="ORF">BBI17_007187</name>
    <name evidence="10" type="ORF">BBO99_00004666</name>
    <name evidence="7" type="ORF">JM16_004353</name>
    <name evidence="8" type="ORF">JM18_003905</name>
</gene>
<name>A0A3R7HIW4_9STRA</name>
<evidence type="ECO:0000256" key="4">
    <source>
        <dbReference type="SAM" id="MobiDB-lite"/>
    </source>
</evidence>
<dbReference type="NCBIfam" id="NF009945">
    <property type="entry name" value="PRK13409.1"/>
    <property type="match status" value="1"/>
</dbReference>
<evidence type="ECO:0000256" key="2">
    <source>
        <dbReference type="ARBA" id="ARBA00022741"/>
    </source>
</evidence>
<proteinExistence type="inferred from homology"/>
<dbReference type="STRING" id="325452.A0A3R7HIW4"/>
<dbReference type="FunFam" id="3.40.50.300:FF:000144">
    <property type="entry name" value="ATP-binding cassette sub-family E member 1"/>
    <property type="match status" value="1"/>
</dbReference>
<protein>
    <recommendedName>
        <fullName evidence="13">ABC transporter domain-containing protein</fullName>
    </recommendedName>
</protein>
<keyword evidence="3" id="KW-0067">ATP-binding</keyword>
<evidence type="ECO:0000313" key="9">
    <source>
        <dbReference type="EMBL" id="RLN45232.1"/>
    </source>
</evidence>
<dbReference type="PRINTS" id="PR01868">
    <property type="entry name" value="ABCEFAMILY"/>
</dbReference>
<sequence>MRIHTCYFCSSPVYPGHGLTFVRNDSKIFRFCRSKCHKNFNRKRNPRKVKWTKAFRKAAGKEMALDTTFDFDKQRHRAVKYDRELMGATIHAIERVTQIKEKREAAFYKNRMKDSKTKEKARDLRELEQNITLIEPAAAALKDQAQLNVSASKQKDAAAKEAPSSMVLDQTGPTERKWKMSSSKLTRIAIVSTDKCKPKKCRQECRKSCPVVRMGKLCIEVNPKSKVAFISEQLCIGCGICVKKCPFEAINIINLPKDLESNTTHRYGANTFKLHRLPMPRPGQVLGLVGTNGIGKSTALRILAGKLKPNLGKFDAPPEWQEILTHFRGSELQNYFTRILEDNLKAITKPQYVDKIPKAVKGSVISILSARCEKQEKLDHFLNELDLSHVQDRDIENLSGGELQRFAIAVVAVQNADIYMFDEPSSYLDVRQRLKAALVIRSMVDDNGRSYVICVEHDLSVLDYLSDYICVLYGTPSAYGVVTMPFSVREGINIFLSGFVPTENLRFRTEELTFKVSQNADEFGNGEGDANSFNYPPMTKTMYKKKKETAFTLHVEAGDFTNSEIICMLGENGTGKTTFIRMLAGLLKSDEMEAAEKAGDDDAMSRCALRYDSSTISYKPQKIAPKFQGTVRELLHRRIRDAIVHPQFATDVTKPLNLDNIIDQAVPHLSGGELQRVAIVLCLGKPADIYLIDEPSAYLDSEQRILAAKVIKRFILHSKKTAFVVEHDFIMATYLADRVVVYDGQPGIECTAHSPQSLLTGMNTFLKQLEITFRRDPTNFRPRINKYDSVKDVEQKSSGNYFFMDD</sequence>
<dbReference type="GO" id="GO:0060255">
    <property type="term" value="P:regulation of macromolecule metabolic process"/>
    <property type="evidence" value="ECO:0007669"/>
    <property type="project" value="UniProtKB-ARBA"/>
</dbReference>
<dbReference type="PANTHER" id="PTHR19248">
    <property type="entry name" value="ATP-BINDING TRANSPORT PROTEIN-RELATED"/>
    <property type="match status" value="1"/>
</dbReference>
<dbReference type="CDD" id="cd03236">
    <property type="entry name" value="ABC_RNaseL_inhibitor_domain1"/>
    <property type="match status" value="1"/>
</dbReference>
<reference evidence="11 12" key="2">
    <citation type="submission" date="2018-07" db="EMBL/GenBank/DDBJ databases">
        <title>Genome sequencing of oomycete isolates from Chile give support for New Zealand origin for Phytophthora kernoviae and make available the first Nothophytophthora sp. genome.</title>
        <authorList>
            <person name="Studholme D.J."/>
            <person name="Sanfuentes E."/>
            <person name="Panda P."/>
            <person name="Hill R."/>
            <person name="Sambles C."/>
            <person name="Grant M."/>
            <person name="Williams N.M."/>
            <person name="Mcdougal R.L."/>
        </authorList>
    </citation>
    <scope>NUCLEOTIDE SEQUENCE [LARGE SCALE GENOMIC DNA]</scope>
    <source>
        <strain evidence="9">Chile2</strain>
        <strain evidence="10">Chile4</strain>
    </source>
</reference>
<feature type="domain" description="ABC transporter" evidence="5">
    <location>
        <begin position="250"/>
        <end position="498"/>
    </location>
</feature>
<dbReference type="Proteomes" id="UP000792063">
    <property type="component" value="Unassembled WGS sequence"/>
</dbReference>
<dbReference type="Pfam" id="PF04068">
    <property type="entry name" value="Fer4_RLI"/>
    <property type="match status" value="1"/>
</dbReference>
<dbReference type="EMBL" id="JPWU03000217">
    <property type="protein sequence ID" value="KAG2522336.1"/>
    <property type="molecule type" value="Genomic_DNA"/>
</dbReference>